<reference evidence="1 2" key="1">
    <citation type="journal article" date="2021" name="Front. Genet.">
        <title>Chromosome-Level Genome Assembly Reveals Significant Gene Expansion in the Toll and IMD Signaling Pathways of Dendrolimus kikuchii.</title>
        <authorList>
            <person name="Zhou J."/>
            <person name="Wu P."/>
            <person name="Xiong Z."/>
            <person name="Liu N."/>
            <person name="Zhao N."/>
            <person name="Ji M."/>
            <person name="Qiu Y."/>
            <person name="Yang B."/>
        </authorList>
    </citation>
    <scope>NUCLEOTIDE SEQUENCE [LARGE SCALE GENOMIC DNA]</scope>
    <source>
        <strain evidence="1">Ann1</strain>
    </source>
</reference>
<dbReference type="Proteomes" id="UP000824533">
    <property type="component" value="Linkage Group LG11"/>
</dbReference>
<gene>
    <name evidence="1" type="ORF">K1T71_006507</name>
</gene>
<accession>A0ACC1D109</accession>
<sequence>MEVVNEICDLLQTHANRDKVVSLTSYVLKLWGLTAKRQDLLTASARLASARAALRLFDDAAALKVTLSYGSGKQEGPLWGTLGIAGNTFTLAYLQAEKLVFLIDTGVLRVSKETEFQVKTTHKLFWSLSAFIGFIRSIRALHISALVLKSPSAPKCASARLTQASLTTTKLVLDVIHAVSWLPPGWLWGNRLTARQASSVATASAICALIIHYRGKRLVSSR</sequence>
<evidence type="ECO:0000313" key="2">
    <source>
        <dbReference type="Proteomes" id="UP000824533"/>
    </source>
</evidence>
<evidence type="ECO:0000313" key="1">
    <source>
        <dbReference type="EMBL" id="KAJ0177634.1"/>
    </source>
</evidence>
<comment type="caution">
    <text evidence="1">The sequence shown here is derived from an EMBL/GenBank/DDBJ whole genome shotgun (WGS) entry which is preliminary data.</text>
</comment>
<organism evidence="1 2">
    <name type="scientific">Dendrolimus kikuchii</name>
    <dbReference type="NCBI Taxonomy" id="765133"/>
    <lineage>
        <taxon>Eukaryota</taxon>
        <taxon>Metazoa</taxon>
        <taxon>Ecdysozoa</taxon>
        <taxon>Arthropoda</taxon>
        <taxon>Hexapoda</taxon>
        <taxon>Insecta</taxon>
        <taxon>Pterygota</taxon>
        <taxon>Neoptera</taxon>
        <taxon>Endopterygota</taxon>
        <taxon>Lepidoptera</taxon>
        <taxon>Glossata</taxon>
        <taxon>Ditrysia</taxon>
        <taxon>Bombycoidea</taxon>
        <taxon>Lasiocampidae</taxon>
        <taxon>Dendrolimus</taxon>
    </lineage>
</organism>
<keyword evidence="2" id="KW-1185">Reference proteome</keyword>
<proteinExistence type="predicted"/>
<name>A0ACC1D109_9NEOP</name>
<protein>
    <submittedName>
        <fullName evidence="1">Uncharacterized protein</fullName>
    </submittedName>
</protein>
<dbReference type="EMBL" id="CM034397">
    <property type="protein sequence ID" value="KAJ0177634.1"/>
    <property type="molecule type" value="Genomic_DNA"/>
</dbReference>